<evidence type="ECO:0008006" key="4">
    <source>
        <dbReference type="Google" id="ProtNLM"/>
    </source>
</evidence>
<dbReference type="RefSeq" id="WP_349763037.1">
    <property type="nucleotide sequence ID" value="NZ_JBEGCJ010000007.1"/>
</dbReference>
<dbReference type="Proteomes" id="UP001442468">
    <property type="component" value="Unassembled WGS sequence"/>
</dbReference>
<dbReference type="EMBL" id="JBEGCJ010000007">
    <property type="protein sequence ID" value="MEQ6918752.1"/>
    <property type="molecule type" value="Genomic_DNA"/>
</dbReference>
<evidence type="ECO:0000256" key="1">
    <source>
        <dbReference type="SAM" id="MobiDB-lite"/>
    </source>
</evidence>
<proteinExistence type="predicted"/>
<accession>A0ABV1NI96</accession>
<comment type="caution">
    <text evidence="2">The sequence shown here is derived from an EMBL/GenBank/DDBJ whole genome shotgun (WGS) entry which is preliminary data.</text>
</comment>
<feature type="compositionally biased region" description="Basic and acidic residues" evidence="1">
    <location>
        <begin position="111"/>
        <end position="134"/>
    </location>
</feature>
<reference evidence="2 3" key="1">
    <citation type="submission" date="2024-05" db="EMBL/GenBank/DDBJ databases">
        <title>Halomonas sp. SSM6 16S ribosomal RNA gene Genome sequencing and assembly.</title>
        <authorList>
            <person name="Yook S."/>
        </authorList>
    </citation>
    <scope>NUCLEOTIDE SEQUENCE [LARGE SCALE GENOMIC DNA]</scope>
    <source>
        <strain evidence="2 3">SSM6</strain>
    </source>
</reference>
<keyword evidence="3" id="KW-1185">Reference proteome</keyword>
<feature type="region of interest" description="Disordered" evidence="1">
    <location>
        <begin position="49"/>
        <end position="72"/>
    </location>
</feature>
<name>A0ABV1NI96_9GAMM</name>
<sequence>MPALTIGRMAKMYRLHRSTLYEAVEKGRFTAGFDGKGQRVIDLSEMIRVYGEPPGQPGKPDTNPTPSPDTPPDIAQAMLEELRAMRAELVALREEVAQLRALPAPGQGASHPDDERVGRGEGNEPGGHDEAAAP</sequence>
<gene>
    <name evidence="2" type="ORF">ABE960_14630</name>
</gene>
<organism evidence="2 3">
    <name type="scientific">Halomonas aquatica</name>
    <dbReference type="NCBI Taxonomy" id="3151123"/>
    <lineage>
        <taxon>Bacteria</taxon>
        <taxon>Pseudomonadati</taxon>
        <taxon>Pseudomonadota</taxon>
        <taxon>Gammaproteobacteria</taxon>
        <taxon>Oceanospirillales</taxon>
        <taxon>Halomonadaceae</taxon>
        <taxon>Halomonas</taxon>
    </lineage>
</organism>
<evidence type="ECO:0000313" key="3">
    <source>
        <dbReference type="Proteomes" id="UP001442468"/>
    </source>
</evidence>
<evidence type="ECO:0000313" key="2">
    <source>
        <dbReference type="EMBL" id="MEQ6918752.1"/>
    </source>
</evidence>
<protein>
    <recommendedName>
        <fullName evidence="4">Helix-turn-helix domain-containing protein</fullName>
    </recommendedName>
</protein>
<feature type="region of interest" description="Disordered" evidence="1">
    <location>
        <begin position="99"/>
        <end position="134"/>
    </location>
</feature>